<dbReference type="EMBL" id="JAUKUA010000002">
    <property type="protein sequence ID" value="KAK0725182.1"/>
    <property type="molecule type" value="Genomic_DNA"/>
</dbReference>
<evidence type="ECO:0000313" key="2">
    <source>
        <dbReference type="EMBL" id="KAK0725182.1"/>
    </source>
</evidence>
<dbReference type="GO" id="GO:0004672">
    <property type="term" value="F:protein kinase activity"/>
    <property type="evidence" value="ECO:0007669"/>
    <property type="project" value="InterPro"/>
</dbReference>
<dbReference type="PANTHER" id="PTHR23257">
    <property type="entry name" value="SERINE-THREONINE PROTEIN KINASE"/>
    <property type="match status" value="1"/>
</dbReference>
<dbReference type="GO" id="GO:0005737">
    <property type="term" value="C:cytoplasm"/>
    <property type="evidence" value="ECO:0007669"/>
    <property type="project" value="TreeGrafter"/>
</dbReference>
<dbReference type="PROSITE" id="PS50011">
    <property type="entry name" value="PROTEIN_KINASE_DOM"/>
    <property type="match status" value="1"/>
</dbReference>
<organism evidence="2 3">
    <name type="scientific">Lasiosphaeris hirsuta</name>
    <dbReference type="NCBI Taxonomy" id="260670"/>
    <lineage>
        <taxon>Eukaryota</taxon>
        <taxon>Fungi</taxon>
        <taxon>Dikarya</taxon>
        <taxon>Ascomycota</taxon>
        <taxon>Pezizomycotina</taxon>
        <taxon>Sordariomycetes</taxon>
        <taxon>Sordariomycetidae</taxon>
        <taxon>Sordariales</taxon>
        <taxon>Lasiosphaeriaceae</taxon>
        <taxon>Lasiosphaeris</taxon>
    </lineage>
</organism>
<dbReference type="Pfam" id="PF00069">
    <property type="entry name" value="Pkinase"/>
    <property type="match status" value="1"/>
</dbReference>
<keyword evidence="2" id="KW-0418">Kinase</keyword>
<dbReference type="Gene3D" id="1.10.510.10">
    <property type="entry name" value="Transferase(Phosphotransferase) domain 1"/>
    <property type="match status" value="1"/>
</dbReference>
<dbReference type="GO" id="GO:0007165">
    <property type="term" value="P:signal transduction"/>
    <property type="evidence" value="ECO:0007669"/>
    <property type="project" value="TreeGrafter"/>
</dbReference>
<name>A0AA40E4X1_9PEZI</name>
<protein>
    <submittedName>
        <fullName evidence="2">Kinase-like domain-containing protein</fullName>
    </submittedName>
</protein>
<dbReference type="InterPro" id="IPR050167">
    <property type="entry name" value="Ser_Thr_protein_kinase"/>
</dbReference>
<comment type="caution">
    <text evidence="2">The sequence shown here is derived from an EMBL/GenBank/DDBJ whole genome shotgun (WGS) entry which is preliminary data.</text>
</comment>
<dbReference type="Proteomes" id="UP001172102">
    <property type="component" value="Unassembled WGS sequence"/>
</dbReference>
<accession>A0AA40E4X1</accession>
<dbReference type="InterPro" id="IPR000719">
    <property type="entry name" value="Prot_kinase_dom"/>
</dbReference>
<dbReference type="AlphaFoldDB" id="A0AA40E4X1"/>
<dbReference type="InterPro" id="IPR011009">
    <property type="entry name" value="Kinase-like_dom_sf"/>
</dbReference>
<dbReference type="SUPFAM" id="SSF56112">
    <property type="entry name" value="Protein kinase-like (PK-like)"/>
    <property type="match status" value="1"/>
</dbReference>
<keyword evidence="2" id="KW-0808">Transferase</keyword>
<keyword evidence="3" id="KW-1185">Reference proteome</keyword>
<gene>
    <name evidence="2" type="ORF">B0H67DRAFT_632510</name>
</gene>
<dbReference type="SMART" id="SM00220">
    <property type="entry name" value="S_TKc"/>
    <property type="match status" value="1"/>
</dbReference>
<sequence>MAMDFYSASLTSTSSWNTPLSRTSISALTHPFLSNNGYQTPHGLDDVIQAVRALRLTWYRYEELRREEVLGEVETYLVEKCAIKRDVFAVKHVKLSDSPDINAFRRRLKAIIFEVQIMRHGPLREHPNILSVNGYGWNMKTDQSLPYLVVEYAPMGSLREYLALTKRMATSQDVEILTGDVAAGLSALHTCGIIHGDVKLDNVLAFASYGNPVGALAKLTDFGHSIVTNTRPGNGSGQIPRYRGTPIYNAPEVRNQDSSPIGISELSKCDAWAFGLLIWEVCIGGRDYLSYARKHALETNPAMGDAMTEHGQLLRLAKQAVPVGVGLR</sequence>
<evidence type="ECO:0000259" key="1">
    <source>
        <dbReference type="PROSITE" id="PS50011"/>
    </source>
</evidence>
<reference evidence="2" key="1">
    <citation type="submission" date="2023-06" db="EMBL/GenBank/DDBJ databases">
        <title>Genome-scale phylogeny and comparative genomics of the fungal order Sordariales.</title>
        <authorList>
            <consortium name="Lawrence Berkeley National Laboratory"/>
            <person name="Hensen N."/>
            <person name="Bonometti L."/>
            <person name="Westerberg I."/>
            <person name="Brannstrom I.O."/>
            <person name="Guillou S."/>
            <person name="Cros-Aarteil S."/>
            <person name="Calhoun S."/>
            <person name="Haridas S."/>
            <person name="Kuo A."/>
            <person name="Mondo S."/>
            <person name="Pangilinan J."/>
            <person name="Riley R."/>
            <person name="Labutti K."/>
            <person name="Andreopoulos B."/>
            <person name="Lipzen A."/>
            <person name="Chen C."/>
            <person name="Yanf M."/>
            <person name="Daum C."/>
            <person name="Ng V."/>
            <person name="Clum A."/>
            <person name="Steindorff A."/>
            <person name="Ohm R."/>
            <person name="Martin F."/>
            <person name="Silar P."/>
            <person name="Natvig D."/>
            <person name="Lalanne C."/>
            <person name="Gautier V."/>
            <person name="Ament-Velasquez S.L."/>
            <person name="Kruys A."/>
            <person name="Hutchinson M.I."/>
            <person name="Powell A.J."/>
            <person name="Barry K."/>
            <person name="Miller A.N."/>
            <person name="Grigoriev I.V."/>
            <person name="Debuchy R."/>
            <person name="Gladieux P."/>
            <person name="Thoren M.H."/>
            <person name="Johannesson H."/>
        </authorList>
    </citation>
    <scope>NUCLEOTIDE SEQUENCE</scope>
    <source>
        <strain evidence="2">SMH4607-1</strain>
    </source>
</reference>
<dbReference type="GO" id="GO:0005524">
    <property type="term" value="F:ATP binding"/>
    <property type="evidence" value="ECO:0007669"/>
    <property type="project" value="InterPro"/>
</dbReference>
<dbReference type="PANTHER" id="PTHR23257:SF963">
    <property type="entry name" value="AT08303P"/>
    <property type="match status" value="1"/>
</dbReference>
<feature type="domain" description="Protein kinase" evidence="1">
    <location>
        <begin position="64"/>
        <end position="328"/>
    </location>
</feature>
<proteinExistence type="predicted"/>
<evidence type="ECO:0000313" key="3">
    <source>
        <dbReference type="Proteomes" id="UP001172102"/>
    </source>
</evidence>